<evidence type="ECO:0000313" key="2">
    <source>
        <dbReference type="Proteomes" id="UP000199598"/>
    </source>
</evidence>
<dbReference type="Gene3D" id="3.60.20.30">
    <property type="entry name" value="(Glycosyl)asparaginase"/>
    <property type="match status" value="1"/>
</dbReference>
<sequence>MIVLGNSESWPGIGTSADQLQNGAHGLDALVPGLSLVEAEAKVRSVGYGGWPNLLGNMEFDASVMDGTTRDYGAVAGVPMTLEVTRLAKAVLDNLPHTMLVGEGARRYADELGFAKDPALLEHSKKVWWRKLEEVMSEEQKAAFPNTDLAPLTKAITDPEKVRDTTVFLCKDSQNNICTATSTSGWAWKYPGRVGDSPIPGAGFYADSRYGAAACTHTGEMTMRCGTARTIVLAMKLGISLDDALRLAISELQELESGYIGGVVIHAIDAAGNHRVVNVGCEEEIVYWVWTPALGQPEKRKAIPAEDLMAGQVEALS</sequence>
<dbReference type="InterPro" id="IPR029055">
    <property type="entry name" value="Ntn_hydrolases_N"/>
</dbReference>
<proteinExistence type="predicted"/>
<comment type="caution">
    <text evidence="1">The sequence shown here is derived from an EMBL/GenBank/DDBJ whole genome shotgun (WGS) entry which is preliminary data.</text>
</comment>
<dbReference type="CDD" id="cd04513">
    <property type="entry name" value="Glycosylasparaginase"/>
    <property type="match status" value="1"/>
</dbReference>
<reference evidence="1 2" key="1">
    <citation type="submission" date="2016-10" db="EMBL/GenBank/DDBJ databases">
        <authorList>
            <person name="Varghese N."/>
            <person name="Submissions S."/>
        </authorList>
    </citation>
    <scope>NUCLEOTIDE SEQUENCE [LARGE SCALE GENOMIC DNA]</scope>
    <source>
        <strain evidence="1 2">DSM 16392</strain>
    </source>
</reference>
<dbReference type="SUPFAM" id="SSF56235">
    <property type="entry name" value="N-terminal nucleophile aminohydrolases (Ntn hydrolases)"/>
    <property type="match status" value="1"/>
</dbReference>
<dbReference type="Proteomes" id="UP000199598">
    <property type="component" value="Unassembled WGS sequence"/>
</dbReference>
<evidence type="ECO:0000313" key="1">
    <source>
        <dbReference type="EMBL" id="SFK42783.1"/>
    </source>
</evidence>
<dbReference type="Pfam" id="PF01112">
    <property type="entry name" value="Asparaginase_2"/>
    <property type="match status" value="1"/>
</dbReference>
<dbReference type="InterPro" id="IPR000246">
    <property type="entry name" value="Peptidase_T2"/>
</dbReference>
<name>A0A1I3ZFF9_9HYPH</name>
<organism evidence="1 2">
    <name type="scientific">Pseudovibrio ascidiaceicola</name>
    <dbReference type="NCBI Taxonomy" id="285279"/>
    <lineage>
        <taxon>Bacteria</taxon>
        <taxon>Pseudomonadati</taxon>
        <taxon>Pseudomonadota</taxon>
        <taxon>Alphaproteobacteria</taxon>
        <taxon>Hyphomicrobiales</taxon>
        <taxon>Stappiaceae</taxon>
        <taxon>Pseudovibrio</taxon>
    </lineage>
</organism>
<keyword evidence="2" id="KW-1185">Reference proteome</keyword>
<dbReference type="PANTHER" id="PTHR10188:SF6">
    <property type="entry name" value="N(4)-(BETA-N-ACETYLGLUCOSAMINYL)-L-ASPARAGINASE"/>
    <property type="match status" value="1"/>
</dbReference>
<protein>
    <submittedName>
        <fullName evidence="1">L-asparaginase</fullName>
    </submittedName>
</protein>
<dbReference type="RefSeq" id="WP_093519283.1">
    <property type="nucleotide sequence ID" value="NZ_FOSK01000005.1"/>
</dbReference>
<dbReference type="PANTHER" id="PTHR10188">
    <property type="entry name" value="L-ASPARAGINASE"/>
    <property type="match status" value="1"/>
</dbReference>
<dbReference type="EMBL" id="FOSK01000005">
    <property type="protein sequence ID" value="SFK42783.1"/>
    <property type="molecule type" value="Genomic_DNA"/>
</dbReference>
<accession>A0A1I3ZFF9</accession>
<gene>
    <name evidence="1" type="ORF">SAMN04488518_10571</name>
</gene>